<keyword evidence="1" id="KW-1133">Transmembrane helix</keyword>
<dbReference type="STRING" id="683228.GA0070617_0296"/>
<protein>
    <submittedName>
        <fullName evidence="2">Uncharacterized protein</fullName>
    </submittedName>
</protein>
<feature type="transmembrane region" description="Helical" evidence="1">
    <location>
        <begin position="215"/>
        <end position="235"/>
    </location>
</feature>
<reference evidence="3" key="1">
    <citation type="submission" date="2016-06" db="EMBL/GenBank/DDBJ databases">
        <authorList>
            <person name="Varghese N."/>
            <person name="Submissions Spin"/>
        </authorList>
    </citation>
    <scope>NUCLEOTIDE SEQUENCE [LARGE SCALE GENOMIC DNA]</scope>
    <source>
        <strain evidence="3">DSM 45577</strain>
    </source>
</reference>
<dbReference type="PROSITE" id="PS51257">
    <property type="entry name" value="PROKAR_LIPOPROTEIN"/>
    <property type="match status" value="1"/>
</dbReference>
<evidence type="ECO:0000256" key="1">
    <source>
        <dbReference type="SAM" id="Phobius"/>
    </source>
</evidence>
<sequence length="254" mass="26372">MASTKQLTDGRASRGVVIGSMAAVFVVFGCCVGDDFSNVFTSDSGSTAVPPPTSTQRQDTVPILARAATEQGLCYGWKLVDGSQAVTVGSNLGDGIAVEDNPGCPRWLQLVADVDYTSASSELEDSASFRVAGSPDLDRARLGGLDTDLARFGLTEEVFVDDPGWAVTRAASVLPLLAAEAGLVEPLATAPAAPAAQVTALPDAGSDLWRDRSGYLFAVGALLLAAVLLIIVGLVQRSRQRRAAPAPTGRQRAR</sequence>
<dbReference type="AlphaFoldDB" id="A0A1C6TXK0"/>
<dbReference type="EMBL" id="FMIA01000002">
    <property type="protein sequence ID" value="SCL46515.1"/>
    <property type="molecule type" value="Genomic_DNA"/>
</dbReference>
<dbReference type="Proteomes" id="UP000198937">
    <property type="component" value="Unassembled WGS sequence"/>
</dbReference>
<name>A0A1C6TXK0_9ACTN</name>
<accession>A0A1C6TXK0</accession>
<gene>
    <name evidence="2" type="ORF">GA0070617_0296</name>
</gene>
<keyword evidence="1" id="KW-0472">Membrane</keyword>
<proteinExistence type="predicted"/>
<organism evidence="2 3">
    <name type="scientific">Micromonospora yangpuensis</name>
    <dbReference type="NCBI Taxonomy" id="683228"/>
    <lineage>
        <taxon>Bacteria</taxon>
        <taxon>Bacillati</taxon>
        <taxon>Actinomycetota</taxon>
        <taxon>Actinomycetes</taxon>
        <taxon>Micromonosporales</taxon>
        <taxon>Micromonosporaceae</taxon>
        <taxon>Micromonospora</taxon>
    </lineage>
</organism>
<keyword evidence="3" id="KW-1185">Reference proteome</keyword>
<keyword evidence="1" id="KW-0812">Transmembrane</keyword>
<evidence type="ECO:0000313" key="2">
    <source>
        <dbReference type="EMBL" id="SCL46515.1"/>
    </source>
</evidence>
<evidence type="ECO:0000313" key="3">
    <source>
        <dbReference type="Proteomes" id="UP000198937"/>
    </source>
</evidence>